<name>A0A848KKD9_9NOCA</name>
<evidence type="ECO:0000256" key="1">
    <source>
        <dbReference type="ARBA" id="ARBA00034125"/>
    </source>
</evidence>
<keyword evidence="5" id="KW-1185">Reference proteome</keyword>
<reference evidence="4 5" key="2">
    <citation type="submission" date="2020-06" db="EMBL/GenBank/DDBJ databases">
        <title>Antribacter stalactiti gen. nov., sp. nov., a new member of the family Nacardiaceae isolated from a cave.</title>
        <authorList>
            <person name="Kim I.S."/>
        </authorList>
    </citation>
    <scope>NUCLEOTIDE SEQUENCE [LARGE SCALE GENOMIC DNA]</scope>
    <source>
        <strain evidence="4 5">YC2-7</strain>
    </source>
</reference>
<dbReference type="PANTHER" id="PTHR31082:SF4">
    <property type="entry name" value="PHEROMONE-REGULATED MEMBRANE PROTEIN 10"/>
    <property type="match status" value="1"/>
</dbReference>
<comment type="caution">
    <text evidence="4">The sequence shown here is derived from an EMBL/GenBank/DDBJ whole genome shotgun (WGS) entry which is preliminary data.</text>
</comment>
<proteinExistence type="inferred from homology"/>
<feature type="transmembrane region" description="Helical" evidence="2">
    <location>
        <begin position="292"/>
        <end position="310"/>
    </location>
</feature>
<feature type="domain" description="Threonine/serine exporter-like N-terminal" evidence="3">
    <location>
        <begin position="17"/>
        <end position="250"/>
    </location>
</feature>
<dbReference type="PANTHER" id="PTHR31082">
    <property type="entry name" value="PHEROMONE-REGULATED MEMBRANE PROTEIN 10"/>
    <property type="match status" value="1"/>
</dbReference>
<organism evidence="4 5">
    <name type="scientific">Antrihabitans stalactiti</name>
    <dbReference type="NCBI Taxonomy" id="2584121"/>
    <lineage>
        <taxon>Bacteria</taxon>
        <taxon>Bacillati</taxon>
        <taxon>Actinomycetota</taxon>
        <taxon>Actinomycetes</taxon>
        <taxon>Mycobacteriales</taxon>
        <taxon>Nocardiaceae</taxon>
        <taxon>Antrihabitans</taxon>
    </lineage>
</organism>
<comment type="similarity">
    <text evidence="1">Belongs to the ThrE exporter (TC 2.A.79) family.</text>
</comment>
<feature type="transmembrane region" description="Helical" evidence="2">
    <location>
        <begin position="228"/>
        <end position="249"/>
    </location>
</feature>
<dbReference type="Pfam" id="PF06738">
    <property type="entry name" value="ThrE"/>
    <property type="match status" value="1"/>
</dbReference>
<protein>
    <submittedName>
        <fullName evidence="4">Threonine/serine exporter family protein</fullName>
    </submittedName>
</protein>
<sequence length="412" mass="43012">MAHVAEPPDDRAIQVAFLARLGSAMLGADYPVTVVRRALIRISAQYGTTCPLLVLPNFIQVGDGAQTKVANRDRPLRYDQTFPVGELVHKAERGLITAADGIAELDRIRAMPKRFPAWVGVSGCGVQSAAYALILQPTPAALIAATGFGLLVGVLELITGNNDGVRQLLPVLSAFVVTYLAFSLGRLLHMGHESLRVLIPPLILFLPGVAITLAVIEASTGQMVSGAARLMTGLLNLAQLALGIVLAIQVLGLSSFELTDAARNTFGPWAPWLGVAVYAVGMVLYLGPPPGFAPWLVLVLFVTYGAQVATAGAVGGYVSGFGGGLVLMICALALGRLPMTPATQVVLAPGFWLLVPSSVGLIGIAELAGGSGGDAVTVMLVSIMSIALGFQIGMAIWSIFPHRESWVEDSSS</sequence>
<gene>
    <name evidence="4" type="ORF">FGL95_25045</name>
</gene>
<dbReference type="InterPro" id="IPR051361">
    <property type="entry name" value="ThrE/Ser_Exporter"/>
</dbReference>
<feature type="transmembrane region" description="Helical" evidence="2">
    <location>
        <begin position="140"/>
        <end position="159"/>
    </location>
</feature>
<keyword evidence="2" id="KW-0472">Membrane</keyword>
<evidence type="ECO:0000313" key="5">
    <source>
        <dbReference type="Proteomes" id="UP000535543"/>
    </source>
</evidence>
<dbReference type="InterPro" id="IPR010619">
    <property type="entry name" value="ThrE-like_N"/>
</dbReference>
<dbReference type="GO" id="GO:0022857">
    <property type="term" value="F:transmembrane transporter activity"/>
    <property type="evidence" value="ECO:0007669"/>
    <property type="project" value="InterPro"/>
</dbReference>
<feature type="transmembrane region" description="Helical" evidence="2">
    <location>
        <begin position="346"/>
        <end position="365"/>
    </location>
</feature>
<accession>A0A848KKD9</accession>
<dbReference type="EMBL" id="VCQU01000010">
    <property type="protein sequence ID" value="NMN98316.1"/>
    <property type="molecule type" value="Genomic_DNA"/>
</dbReference>
<dbReference type="RefSeq" id="WP_169592431.1">
    <property type="nucleotide sequence ID" value="NZ_VCQU01000010.1"/>
</dbReference>
<dbReference type="AlphaFoldDB" id="A0A848KKD9"/>
<evidence type="ECO:0000256" key="2">
    <source>
        <dbReference type="SAM" id="Phobius"/>
    </source>
</evidence>
<keyword evidence="2" id="KW-1133">Transmembrane helix</keyword>
<dbReference type="Proteomes" id="UP000535543">
    <property type="component" value="Unassembled WGS sequence"/>
</dbReference>
<evidence type="ECO:0000259" key="3">
    <source>
        <dbReference type="Pfam" id="PF06738"/>
    </source>
</evidence>
<feature type="transmembrane region" description="Helical" evidence="2">
    <location>
        <begin position="115"/>
        <end position="134"/>
    </location>
</feature>
<keyword evidence="2" id="KW-0812">Transmembrane</keyword>
<reference evidence="4 5" key="1">
    <citation type="submission" date="2019-05" db="EMBL/GenBank/DDBJ databases">
        <authorList>
            <person name="Lee S.D."/>
        </authorList>
    </citation>
    <scope>NUCLEOTIDE SEQUENCE [LARGE SCALE GENOMIC DNA]</scope>
    <source>
        <strain evidence="4 5">YC2-7</strain>
    </source>
</reference>
<feature type="transmembrane region" description="Helical" evidence="2">
    <location>
        <begin position="269"/>
        <end position="287"/>
    </location>
</feature>
<feature type="transmembrane region" description="Helical" evidence="2">
    <location>
        <begin position="377"/>
        <end position="400"/>
    </location>
</feature>
<evidence type="ECO:0000313" key="4">
    <source>
        <dbReference type="EMBL" id="NMN98316.1"/>
    </source>
</evidence>
<feature type="transmembrane region" description="Helical" evidence="2">
    <location>
        <begin position="195"/>
        <end position="216"/>
    </location>
</feature>
<feature type="transmembrane region" description="Helical" evidence="2">
    <location>
        <begin position="171"/>
        <end position="189"/>
    </location>
</feature>
<feature type="transmembrane region" description="Helical" evidence="2">
    <location>
        <begin position="316"/>
        <end position="334"/>
    </location>
</feature>